<name>A0A4Q2EHW7_9ACTN</name>
<evidence type="ECO:0000313" key="3">
    <source>
        <dbReference type="EMBL" id="RXW31475.1"/>
    </source>
</evidence>
<dbReference type="Proteomes" id="UP000290624">
    <property type="component" value="Unassembled WGS sequence"/>
</dbReference>
<dbReference type="EMBL" id="PPCV01000008">
    <property type="protein sequence ID" value="RXW31475.1"/>
    <property type="molecule type" value="Genomic_DNA"/>
</dbReference>
<dbReference type="GO" id="GO:0042597">
    <property type="term" value="C:periplasmic space"/>
    <property type="evidence" value="ECO:0007669"/>
    <property type="project" value="UniProtKB-ARBA"/>
</dbReference>
<evidence type="ECO:0000313" key="4">
    <source>
        <dbReference type="Proteomes" id="UP000290624"/>
    </source>
</evidence>
<evidence type="ECO:0000259" key="2">
    <source>
        <dbReference type="Pfam" id="PF00496"/>
    </source>
</evidence>
<dbReference type="PIRSF" id="PIRSF002741">
    <property type="entry name" value="MppA"/>
    <property type="match status" value="1"/>
</dbReference>
<dbReference type="InterPro" id="IPR039424">
    <property type="entry name" value="SBP_5"/>
</dbReference>
<comment type="caution">
    <text evidence="3">The sequence shown here is derived from an EMBL/GenBank/DDBJ whole genome shotgun (WGS) entry which is preliminary data.</text>
</comment>
<evidence type="ECO:0000256" key="1">
    <source>
        <dbReference type="SAM" id="MobiDB-lite"/>
    </source>
</evidence>
<sequence>MTWLPVPSWPVRARRGPNTKGTTMPTDRTRLSGLRGRITTFLLAAVLLGTTACSQAPGATPGPADAPASLRIATGFAIDNVDPIDNGFWGNEFGFSELLMHATSNGDPEPWLLKSLDNVDALTWKLTLKDGIRFQNGRTLDAGALADVMNYQLQNTASLAPLKASTLTVTGPLEVTFTTPTPAPNLPFTLAEKSKFVIFDRAAYEPAKGNPSAIIAAQMYTGPYRVESLDAQHLVLPANPDYWGGKPPLEKVTVSFITDEQSRILAVQNGEADLALYPPTQAAKNLTGRNDSFWRSGTPKGPTFQLQLNEKRAKMADRNLRQAVLSGIDYTALADDVMGGLYEPSTGMYAPEASYALETQHTDLTAAKGALAASGYQADASGLATKDGQPLELTVLTYPTQPDSNTLALAIQAQLKTIGITVKISQVPEMITATRDPNTEWDMAIAGNGTTSLAGDPIAPLQSYFITKGSRNVYGLADPELDALVAKVAVAMNTTERDDLLRQIQRKVADGAYMGFLGMRSPSVVAAPAWRDYQVSNTNQWVDAHTAPTR</sequence>
<dbReference type="Gene3D" id="3.10.105.10">
    <property type="entry name" value="Dipeptide-binding Protein, Domain 3"/>
    <property type="match status" value="1"/>
</dbReference>
<feature type="region of interest" description="Disordered" evidence="1">
    <location>
        <begin position="1"/>
        <end position="26"/>
    </location>
</feature>
<dbReference type="Pfam" id="PF00496">
    <property type="entry name" value="SBP_bac_5"/>
    <property type="match status" value="1"/>
</dbReference>
<gene>
    <name evidence="3" type="ORF">C1706_11375</name>
</gene>
<dbReference type="PANTHER" id="PTHR30290:SF65">
    <property type="entry name" value="MONOACYL PHOSPHATIDYLINOSITOL TETRAMANNOSIDE-BINDING PROTEIN LPQW-RELATED"/>
    <property type="match status" value="1"/>
</dbReference>
<dbReference type="GO" id="GO:0015833">
    <property type="term" value="P:peptide transport"/>
    <property type="evidence" value="ECO:0007669"/>
    <property type="project" value="TreeGrafter"/>
</dbReference>
<dbReference type="PANTHER" id="PTHR30290">
    <property type="entry name" value="PERIPLASMIC BINDING COMPONENT OF ABC TRANSPORTER"/>
    <property type="match status" value="1"/>
</dbReference>
<protein>
    <recommendedName>
        <fullName evidence="2">Solute-binding protein family 5 domain-containing protein</fullName>
    </recommendedName>
</protein>
<dbReference type="AlphaFoldDB" id="A0A4Q2EHW7"/>
<dbReference type="Gene3D" id="3.40.190.10">
    <property type="entry name" value="Periplasmic binding protein-like II"/>
    <property type="match status" value="1"/>
</dbReference>
<dbReference type="GO" id="GO:1904680">
    <property type="term" value="F:peptide transmembrane transporter activity"/>
    <property type="evidence" value="ECO:0007669"/>
    <property type="project" value="TreeGrafter"/>
</dbReference>
<dbReference type="InterPro" id="IPR000914">
    <property type="entry name" value="SBP_5_dom"/>
</dbReference>
<organism evidence="3 4">
    <name type="scientific">Propioniciclava flava</name>
    <dbReference type="NCBI Taxonomy" id="2072026"/>
    <lineage>
        <taxon>Bacteria</taxon>
        <taxon>Bacillati</taxon>
        <taxon>Actinomycetota</taxon>
        <taxon>Actinomycetes</taxon>
        <taxon>Propionibacteriales</taxon>
        <taxon>Propionibacteriaceae</taxon>
        <taxon>Propioniciclava</taxon>
    </lineage>
</organism>
<feature type="domain" description="Solute-binding protein family 5" evidence="2">
    <location>
        <begin position="108"/>
        <end position="465"/>
    </location>
</feature>
<proteinExistence type="predicted"/>
<accession>A0A4Q2EHW7</accession>
<keyword evidence="4" id="KW-1185">Reference proteome</keyword>
<dbReference type="GO" id="GO:0043190">
    <property type="term" value="C:ATP-binding cassette (ABC) transporter complex"/>
    <property type="evidence" value="ECO:0007669"/>
    <property type="project" value="InterPro"/>
</dbReference>
<dbReference type="SUPFAM" id="SSF53850">
    <property type="entry name" value="Periplasmic binding protein-like II"/>
    <property type="match status" value="1"/>
</dbReference>
<dbReference type="InterPro" id="IPR030678">
    <property type="entry name" value="Peptide/Ni-bd"/>
</dbReference>
<reference evidence="3 4" key="1">
    <citation type="submission" date="2018-01" db="EMBL/GenBank/DDBJ databases">
        <title>Lactibacter flavus gen. nov., sp. nov., a novel bacterium of the family Propionibacteriaceae isolated from raw milk and dairy products.</title>
        <authorList>
            <person name="Wenning M."/>
            <person name="Breitenwieser F."/>
            <person name="Huptas C."/>
            <person name="von Neubeck M."/>
            <person name="Busse H.-J."/>
            <person name="Scherer S."/>
        </authorList>
    </citation>
    <scope>NUCLEOTIDE SEQUENCE [LARGE SCALE GENOMIC DNA]</scope>
    <source>
        <strain evidence="3 4">VG341</strain>
    </source>
</reference>